<name>A0A3R9PBW5_9BACI</name>
<dbReference type="OrthoDB" id="9784786at2"/>
<evidence type="ECO:0000256" key="3">
    <source>
        <dbReference type="ARBA" id="ARBA00008621"/>
    </source>
</evidence>
<keyword evidence="13" id="KW-0460">Magnesium</keyword>
<evidence type="ECO:0000256" key="13">
    <source>
        <dbReference type="PIRSR" id="PIRSR605493-1"/>
    </source>
</evidence>
<dbReference type="PANTHER" id="PTHR33254">
    <property type="entry name" value="4-HYDROXY-4-METHYL-2-OXOGLUTARATE ALDOLASE 3-RELATED"/>
    <property type="match status" value="1"/>
</dbReference>
<comment type="similarity">
    <text evidence="3">Belongs to the class II aldolase/RraA-like family.</text>
</comment>
<evidence type="ECO:0000256" key="1">
    <source>
        <dbReference type="ARBA" id="ARBA00001342"/>
    </source>
</evidence>
<dbReference type="Pfam" id="PF03737">
    <property type="entry name" value="RraA-like"/>
    <property type="match status" value="1"/>
</dbReference>
<sequence length="211" mass="23112">MFRIESRVQGVTPELIELYKGISPSTIGHFTDFGFLKGLNPLFRPIRLLGNAVTVRIPHIDSTAISHALKLVQPNDVLVVDMSGDDQRACWGEFRTYVALTKKLAGVIVSGCVTDVRVNSKLEFPIYSKGVSALTTRSLNLQGEVNSTISISGVSIAPGDLVVGDDDGIFVVNPKNAEEIGQKALEKQRKEAQKRHNFGYSKLLNPNTNIY</sequence>
<reference evidence="14 15" key="1">
    <citation type="submission" date="2018-10" db="EMBL/GenBank/DDBJ databases">
        <title>Draft genome sequence of Bacillus salarius IM0101, isolated from a hypersaline soil in Inner Mongolia, China.</title>
        <authorList>
            <person name="Yamprayoonswat W."/>
            <person name="Boonvisut S."/>
            <person name="Jumpathong W."/>
            <person name="Sittihan S."/>
            <person name="Ruangsuj P."/>
            <person name="Wanthongcharoen S."/>
            <person name="Thongpramul N."/>
            <person name="Pimmason S."/>
            <person name="Yu B."/>
            <person name="Yasawong M."/>
        </authorList>
    </citation>
    <scope>NUCLEOTIDE SEQUENCE [LARGE SCALE GENOMIC DNA]</scope>
    <source>
        <strain evidence="14 15">IM0101</strain>
    </source>
</reference>
<dbReference type="SUPFAM" id="SSF89562">
    <property type="entry name" value="RraA-like"/>
    <property type="match status" value="1"/>
</dbReference>
<comment type="catalytic activity">
    <reaction evidence="1">
        <text>4-hydroxy-4-methyl-2-oxoglutarate = 2 pyruvate</text>
        <dbReference type="Rhea" id="RHEA:22748"/>
        <dbReference type="ChEBI" id="CHEBI:15361"/>
        <dbReference type="ChEBI" id="CHEBI:58276"/>
        <dbReference type="EC" id="4.1.3.17"/>
    </reaction>
</comment>
<evidence type="ECO:0000256" key="10">
    <source>
        <dbReference type="ARBA" id="ARBA00030169"/>
    </source>
</evidence>
<feature type="binding site" evidence="13">
    <location>
        <position position="115"/>
    </location>
    <ligand>
        <name>Mg(2+)</name>
        <dbReference type="ChEBI" id="CHEBI:18420"/>
    </ligand>
</feature>
<keyword evidence="13" id="KW-0479">Metal-binding</keyword>
<evidence type="ECO:0000256" key="8">
    <source>
        <dbReference type="ARBA" id="ARBA00025046"/>
    </source>
</evidence>
<dbReference type="Gene3D" id="3.50.30.40">
    <property type="entry name" value="Ribonuclease E inhibitor RraA/RraA-like"/>
    <property type="match status" value="1"/>
</dbReference>
<comment type="caution">
    <text evidence="14">The sequence shown here is derived from an EMBL/GenBank/DDBJ whole genome shotgun (WGS) entry which is preliminary data.</text>
</comment>
<dbReference type="EC" id="4.1.3.17" evidence="5"/>
<dbReference type="GO" id="GO:0047443">
    <property type="term" value="F:4-hydroxy-4-methyl-2-oxoglutarate aldolase activity"/>
    <property type="evidence" value="ECO:0007669"/>
    <property type="project" value="UniProtKB-EC"/>
</dbReference>
<dbReference type="EMBL" id="RBVX01000001">
    <property type="protein sequence ID" value="RSL35029.1"/>
    <property type="molecule type" value="Genomic_DNA"/>
</dbReference>
<gene>
    <name evidence="14" type="ORF">D7Z54_00150</name>
</gene>
<protein>
    <recommendedName>
        <fullName evidence="7">Putative 4-hydroxy-4-methyl-2-oxoglutarate aldolase</fullName>
        <ecNumber evidence="6">4.1.1.112</ecNumber>
        <ecNumber evidence="5">4.1.3.17</ecNumber>
    </recommendedName>
    <alternativeName>
        <fullName evidence="11">Oxaloacetate decarboxylase</fullName>
    </alternativeName>
    <alternativeName>
        <fullName evidence="9">Regulator of ribonuclease activity homolog</fullName>
    </alternativeName>
    <alternativeName>
        <fullName evidence="10">RraA-like protein</fullName>
    </alternativeName>
</protein>
<accession>A0A3R9PBW5</accession>
<evidence type="ECO:0000256" key="11">
    <source>
        <dbReference type="ARBA" id="ARBA00032305"/>
    </source>
</evidence>
<dbReference type="InterPro" id="IPR036704">
    <property type="entry name" value="RraA/RraA-like_sf"/>
</dbReference>
<comment type="cofactor">
    <cofactor evidence="2">
        <name>a divalent metal cation</name>
        <dbReference type="ChEBI" id="CHEBI:60240"/>
    </cofactor>
</comment>
<evidence type="ECO:0000256" key="2">
    <source>
        <dbReference type="ARBA" id="ARBA00001968"/>
    </source>
</evidence>
<dbReference type="RefSeq" id="WP_125553279.1">
    <property type="nucleotide sequence ID" value="NZ_RBVX01000001.1"/>
</dbReference>
<keyword evidence="15" id="KW-1185">Reference proteome</keyword>
<dbReference type="PANTHER" id="PTHR33254:SF4">
    <property type="entry name" value="4-HYDROXY-4-METHYL-2-OXOGLUTARATE ALDOLASE 3-RELATED"/>
    <property type="match status" value="1"/>
</dbReference>
<evidence type="ECO:0000256" key="5">
    <source>
        <dbReference type="ARBA" id="ARBA00012213"/>
    </source>
</evidence>
<evidence type="ECO:0000256" key="4">
    <source>
        <dbReference type="ARBA" id="ARBA00011233"/>
    </source>
</evidence>
<organism evidence="14 15">
    <name type="scientific">Salibacterium salarium</name>
    <dbReference type="NCBI Taxonomy" id="284579"/>
    <lineage>
        <taxon>Bacteria</taxon>
        <taxon>Bacillati</taxon>
        <taxon>Bacillota</taxon>
        <taxon>Bacilli</taxon>
        <taxon>Bacillales</taxon>
        <taxon>Bacillaceae</taxon>
    </lineage>
</organism>
<evidence type="ECO:0000256" key="9">
    <source>
        <dbReference type="ARBA" id="ARBA00029596"/>
    </source>
</evidence>
<comment type="catalytic activity">
    <reaction evidence="12">
        <text>oxaloacetate + H(+) = pyruvate + CO2</text>
        <dbReference type="Rhea" id="RHEA:15641"/>
        <dbReference type="ChEBI" id="CHEBI:15361"/>
        <dbReference type="ChEBI" id="CHEBI:15378"/>
        <dbReference type="ChEBI" id="CHEBI:16452"/>
        <dbReference type="ChEBI" id="CHEBI:16526"/>
        <dbReference type="EC" id="4.1.1.112"/>
    </reaction>
</comment>
<comment type="subunit">
    <text evidence="4">Homotrimer.</text>
</comment>
<proteinExistence type="inferred from homology"/>
<dbReference type="Proteomes" id="UP000275076">
    <property type="component" value="Unassembled WGS sequence"/>
</dbReference>
<evidence type="ECO:0000313" key="14">
    <source>
        <dbReference type="EMBL" id="RSL35029.1"/>
    </source>
</evidence>
<comment type="function">
    <text evidence="8">Catalyzes the aldol cleavage of 4-hydroxy-4-methyl-2-oxoglutarate (HMG) into 2 molecules of pyruvate. Also contains a secondary oxaloacetate (OAA) decarboxylase activity due to the common pyruvate enolate transition state formed following C-C bond cleavage in the retro-aldol and decarboxylation reactions.</text>
</comment>
<dbReference type="InterPro" id="IPR005493">
    <property type="entry name" value="RraA/RraA-like"/>
</dbReference>
<evidence type="ECO:0000256" key="12">
    <source>
        <dbReference type="ARBA" id="ARBA00047973"/>
    </source>
</evidence>
<dbReference type="EC" id="4.1.1.112" evidence="6"/>
<comment type="cofactor">
    <cofactor evidence="13">
        <name>Mg(2+)</name>
        <dbReference type="ChEBI" id="CHEBI:18420"/>
    </cofactor>
</comment>
<dbReference type="AlphaFoldDB" id="A0A3R9PBW5"/>
<evidence type="ECO:0000313" key="15">
    <source>
        <dbReference type="Proteomes" id="UP000275076"/>
    </source>
</evidence>
<evidence type="ECO:0000256" key="6">
    <source>
        <dbReference type="ARBA" id="ARBA00012947"/>
    </source>
</evidence>
<dbReference type="GO" id="GO:0008948">
    <property type="term" value="F:oxaloacetate decarboxylase activity"/>
    <property type="evidence" value="ECO:0007669"/>
    <property type="project" value="UniProtKB-EC"/>
</dbReference>
<dbReference type="CDD" id="cd16841">
    <property type="entry name" value="RraA_family"/>
    <property type="match status" value="1"/>
</dbReference>
<dbReference type="GO" id="GO:0046872">
    <property type="term" value="F:metal ion binding"/>
    <property type="evidence" value="ECO:0007669"/>
    <property type="project" value="UniProtKB-KW"/>
</dbReference>
<evidence type="ECO:0000256" key="7">
    <source>
        <dbReference type="ARBA" id="ARBA00016549"/>
    </source>
</evidence>